<dbReference type="EMBL" id="VLTM01000059">
    <property type="protein sequence ID" value="KAA0159028.1"/>
    <property type="molecule type" value="Genomic_DNA"/>
</dbReference>
<accession>A0A5A8D1Q7</accession>
<evidence type="ECO:0000313" key="2">
    <source>
        <dbReference type="Proteomes" id="UP000325113"/>
    </source>
</evidence>
<gene>
    <name evidence="1" type="ORF">FNF31_05090</name>
</gene>
<reference evidence="1 2" key="1">
    <citation type="submission" date="2019-07" db="EMBL/GenBank/DDBJ databases">
        <title>Genomes of Cafeteria roenbergensis.</title>
        <authorList>
            <person name="Fischer M.G."/>
            <person name="Hackl T."/>
            <person name="Roman M."/>
        </authorList>
    </citation>
    <scope>NUCLEOTIDE SEQUENCE [LARGE SCALE GENOMIC DNA]</scope>
    <source>
        <strain evidence="1 2">Cflag</strain>
    </source>
</reference>
<proteinExistence type="predicted"/>
<evidence type="ECO:0000313" key="1">
    <source>
        <dbReference type="EMBL" id="KAA0159028.1"/>
    </source>
</evidence>
<dbReference type="AlphaFoldDB" id="A0A5A8D1Q7"/>
<sequence>MPVTSTVDEFDGGRQPMLIARLRVVFRVAVAETIRGLQGDNFARFRRTDKVKVAMAHVRRRRAAIDGAGSALNTTDDS</sequence>
<name>A0A5A8D1Q7_CAFRO</name>
<organism evidence="1 2">
    <name type="scientific">Cafeteria roenbergensis</name>
    <name type="common">Marine flagellate</name>
    <dbReference type="NCBI Taxonomy" id="33653"/>
    <lineage>
        <taxon>Eukaryota</taxon>
        <taxon>Sar</taxon>
        <taxon>Stramenopiles</taxon>
        <taxon>Bigyra</taxon>
        <taxon>Opalozoa</taxon>
        <taxon>Bicosoecida</taxon>
        <taxon>Cafeteriaceae</taxon>
        <taxon>Cafeteria</taxon>
    </lineage>
</organism>
<protein>
    <submittedName>
        <fullName evidence="1">Uncharacterized protein</fullName>
    </submittedName>
</protein>
<comment type="caution">
    <text evidence="1">The sequence shown here is derived from an EMBL/GenBank/DDBJ whole genome shotgun (WGS) entry which is preliminary data.</text>
</comment>
<dbReference type="Proteomes" id="UP000325113">
    <property type="component" value="Unassembled WGS sequence"/>
</dbReference>